<dbReference type="Proteomes" id="UP001209878">
    <property type="component" value="Unassembled WGS sequence"/>
</dbReference>
<comment type="caution">
    <text evidence="1">The sequence shown here is derived from an EMBL/GenBank/DDBJ whole genome shotgun (WGS) entry which is preliminary data.</text>
</comment>
<keyword evidence="2" id="KW-1185">Reference proteome</keyword>
<name>A0AAD9NYA1_RIDPI</name>
<accession>A0AAD9NYA1</accession>
<organism evidence="1 2">
    <name type="scientific">Ridgeia piscesae</name>
    <name type="common">Tubeworm</name>
    <dbReference type="NCBI Taxonomy" id="27915"/>
    <lineage>
        <taxon>Eukaryota</taxon>
        <taxon>Metazoa</taxon>
        <taxon>Spiralia</taxon>
        <taxon>Lophotrochozoa</taxon>
        <taxon>Annelida</taxon>
        <taxon>Polychaeta</taxon>
        <taxon>Sedentaria</taxon>
        <taxon>Canalipalpata</taxon>
        <taxon>Sabellida</taxon>
        <taxon>Siboglinidae</taxon>
        <taxon>Ridgeia</taxon>
    </lineage>
</organism>
<gene>
    <name evidence="1" type="ORF">NP493_257g00010</name>
</gene>
<proteinExistence type="predicted"/>
<dbReference type="EMBL" id="JAODUO010000257">
    <property type="protein sequence ID" value="KAK2184661.1"/>
    <property type="molecule type" value="Genomic_DNA"/>
</dbReference>
<protein>
    <submittedName>
        <fullName evidence="1">Uncharacterized protein</fullName>
    </submittedName>
</protein>
<reference evidence="1" key="1">
    <citation type="journal article" date="2023" name="Mol. Biol. Evol.">
        <title>Third-Generation Sequencing Reveals the Adaptive Role of the Epigenome in Three Deep-Sea Polychaetes.</title>
        <authorList>
            <person name="Perez M."/>
            <person name="Aroh O."/>
            <person name="Sun Y."/>
            <person name="Lan Y."/>
            <person name="Juniper S.K."/>
            <person name="Young C.R."/>
            <person name="Angers B."/>
            <person name="Qian P.Y."/>
        </authorList>
    </citation>
    <scope>NUCLEOTIDE SEQUENCE</scope>
    <source>
        <strain evidence="1">R07B-5</strain>
    </source>
</reference>
<evidence type="ECO:0000313" key="1">
    <source>
        <dbReference type="EMBL" id="KAK2184661.1"/>
    </source>
</evidence>
<evidence type="ECO:0000313" key="2">
    <source>
        <dbReference type="Proteomes" id="UP001209878"/>
    </source>
</evidence>
<dbReference type="AlphaFoldDB" id="A0AAD9NYA1"/>
<sequence>MSFSLDELEGIVKTSYDEDTLKTDNAVKKTLKKKLEKAKTKEPLLKNAKVSTPTEQPKEVTFKLGTMLKGVDWTQTNDFKKEQTEYCNGVSYIMEHNTTVWRRNQSNAGWVLASTPQCGAATKVMLGGSSPQHHNVAPQPN</sequence>